<evidence type="ECO:0000313" key="2">
    <source>
        <dbReference type="Proteomes" id="UP001233999"/>
    </source>
</evidence>
<reference evidence="1" key="1">
    <citation type="journal article" date="2023" name="IScience">
        <title>Live-bearing cockroach genome reveals convergent evolutionary mechanisms linked to viviparity in insects and beyond.</title>
        <authorList>
            <person name="Fouks B."/>
            <person name="Harrison M.C."/>
            <person name="Mikhailova A.A."/>
            <person name="Marchal E."/>
            <person name="English S."/>
            <person name="Carruthers M."/>
            <person name="Jennings E.C."/>
            <person name="Chiamaka E.L."/>
            <person name="Frigard R.A."/>
            <person name="Pippel M."/>
            <person name="Attardo G.M."/>
            <person name="Benoit J.B."/>
            <person name="Bornberg-Bauer E."/>
            <person name="Tobe S.S."/>
        </authorList>
    </citation>
    <scope>NUCLEOTIDE SEQUENCE</scope>
    <source>
        <strain evidence="1">Stay&amp;Tobe</strain>
    </source>
</reference>
<evidence type="ECO:0000313" key="1">
    <source>
        <dbReference type="EMBL" id="KAJ9584792.1"/>
    </source>
</evidence>
<reference evidence="1" key="2">
    <citation type="submission" date="2023-05" db="EMBL/GenBank/DDBJ databases">
        <authorList>
            <person name="Fouks B."/>
        </authorList>
    </citation>
    <scope>NUCLEOTIDE SEQUENCE</scope>
    <source>
        <strain evidence="1">Stay&amp;Tobe</strain>
        <tissue evidence="1">Testes</tissue>
    </source>
</reference>
<accession>A0AAD7ZRF8</accession>
<dbReference type="PANTHER" id="PTHR47027">
    <property type="entry name" value="REVERSE TRANSCRIPTASE DOMAIN-CONTAINING PROTEIN"/>
    <property type="match status" value="1"/>
</dbReference>
<keyword evidence="2" id="KW-1185">Reference proteome</keyword>
<proteinExistence type="predicted"/>
<gene>
    <name evidence="1" type="ORF">L9F63_020880</name>
</gene>
<sequence>MDNIEGIGKENIKHRIELSSKIISSLNAIWWDKHIWKDTKKYIGKTLVESVAMYGSEVWTINKYYKNRLIALEMDYLRRSARKSKLERVTNKEIRNIMEAEESIIERIEEKELKWLGHVLRMEDERWPKQLYEWHPNRKKKRGRPRLTWKENMKTVMQARGLSIEDAQDRRLWRFGTGRRQQL</sequence>
<comment type="caution">
    <text evidence="1">The sequence shown here is derived from an EMBL/GenBank/DDBJ whole genome shotgun (WGS) entry which is preliminary data.</text>
</comment>
<name>A0AAD7ZRF8_DIPPU</name>
<dbReference type="Proteomes" id="UP001233999">
    <property type="component" value="Unassembled WGS sequence"/>
</dbReference>
<dbReference type="PANTHER" id="PTHR47027:SF20">
    <property type="entry name" value="REVERSE TRANSCRIPTASE-LIKE PROTEIN WITH RNA-DIRECTED DNA POLYMERASE DOMAIN"/>
    <property type="match status" value="1"/>
</dbReference>
<protein>
    <recommendedName>
        <fullName evidence="3">Endonuclease-reverse transcriptase</fullName>
    </recommendedName>
</protein>
<dbReference type="EMBL" id="JASPKZ010007356">
    <property type="protein sequence ID" value="KAJ9584792.1"/>
    <property type="molecule type" value="Genomic_DNA"/>
</dbReference>
<organism evidence="1 2">
    <name type="scientific">Diploptera punctata</name>
    <name type="common">Pacific beetle cockroach</name>
    <dbReference type="NCBI Taxonomy" id="6984"/>
    <lineage>
        <taxon>Eukaryota</taxon>
        <taxon>Metazoa</taxon>
        <taxon>Ecdysozoa</taxon>
        <taxon>Arthropoda</taxon>
        <taxon>Hexapoda</taxon>
        <taxon>Insecta</taxon>
        <taxon>Pterygota</taxon>
        <taxon>Neoptera</taxon>
        <taxon>Polyneoptera</taxon>
        <taxon>Dictyoptera</taxon>
        <taxon>Blattodea</taxon>
        <taxon>Blaberoidea</taxon>
        <taxon>Blaberidae</taxon>
        <taxon>Diplopterinae</taxon>
        <taxon>Diploptera</taxon>
    </lineage>
</organism>
<evidence type="ECO:0008006" key="3">
    <source>
        <dbReference type="Google" id="ProtNLM"/>
    </source>
</evidence>
<dbReference type="AlphaFoldDB" id="A0AAD7ZRF8"/>